<feature type="transmembrane region" description="Helical" evidence="8">
    <location>
        <begin position="178"/>
        <end position="201"/>
    </location>
</feature>
<sequence length="217" mass="23994">MENSLSNLITRSLLFKMNGFVFIIFYLIAFVHSKLIRFYFHFWLSSMVKPKRLLSLLLRLIAFGATLAAVIIMATSHEKGSFFALSYEAKYSDTPAFKYFVIANAIVTVYGFLALFIPSESPLWRLVLALDLVFTMLLISSISAALAVAQVGKKGNSSAGWLPVCGQVTKYCNQVTGALVAGFIAIITYIILLLYSIYTFLNSLLGKTPCRLSSPGI</sequence>
<keyword evidence="6 8" id="KW-1133">Transmembrane helix</keyword>
<dbReference type="Gramene" id="Potri.013G131700.3.v4.1">
    <property type="protein sequence ID" value="Potri.013G131700.3.v4.1"/>
    <property type="gene ID" value="Potri.013G131700.v4.1"/>
</dbReference>
<accession>A0A3N7HMP4</accession>
<evidence type="ECO:0000313" key="10">
    <source>
        <dbReference type="EMBL" id="RQO99364.1"/>
    </source>
</evidence>
<evidence type="ECO:0000256" key="7">
    <source>
        <dbReference type="ARBA" id="ARBA00023136"/>
    </source>
</evidence>
<feature type="transmembrane region" description="Helical" evidence="8">
    <location>
        <begin position="56"/>
        <end position="76"/>
    </location>
</feature>
<dbReference type="Proteomes" id="UP000006729">
    <property type="component" value="Chromosome 13"/>
</dbReference>
<protein>
    <recommendedName>
        <fullName evidence="8">CASP-like protein</fullName>
    </recommendedName>
</protein>
<dbReference type="OMA" id="WFVIANA"/>
<dbReference type="NCBIfam" id="TIGR01569">
    <property type="entry name" value="A_tha_TIGR01569"/>
    <property type="match status" value="1"/>
</dbReference>
<feature type="transmembrane region" description="Helical" evidence="8">
    <location>
        <begin position="128"/>
        <end position="149"/>
    </location>
</feature>
<reference evidence="10 11" key="1">
    <citation type="journal article" date="2006" name="Science">
        <title>The genome of black cottonwood, Populus trichocarpa (Torr. &amp; Gray).</title>
        <authorList>
            <person name="Tuskan G.A."/>
            <person name="Difazio S."/>
            <person name="Jansson S."/>
            <person name="Bohlmann J."/>
            <person name="Grigoriev I."/>
            <person name="Hellsten U."/>
            <person name="Putnam N."/>
            <person name="Ralph S."/>
            <person name="Rombauts S."/>
            <person name="Salamov A."/>
            <person name="Schein J."/>
            <person name="Sterck L."/>
            <person name="Aerts A."/>
            <person name="Bhalerao R.R."/>
            <person name="Bhalerao R.P."/>
            <person name="Blaudez D."/>
            <person name="Boerjan W."/>
            <person name="Brun A."/>
            <person name="Brunner A."/>
            <person name="Busov V."/>
            <person name="Campbell M."/>
            <person name="Carlson J."/>
            <person name="Chalot M."/>
            <person name="Chapman J."/>
            <person name="Chen G.L."/>
            <person name="Cooper D."/>
            <person name="Coutinho P.M."/>
            <person name="Couturier J."/>
            <person name="Covert S."/>
            <person name="Cronk Q."/>
            <person name="Cunningham R."/>
            <person name="Davis J."/>
            <person name="Degroeve S."/>
            <person name="Dejardin A."/>
            <person name="Depamphilis C."/>
            <person name="Detter J."/>
            <person name="Dirks B."/>
            <person name="Dubchak I."/>
            <person name="Duplessis S."/>
            <person name="Ehlting J."/>
            <person name="Ellis B."/>
            <person name="Gendler K."/>
            <person name="Goodstein D."/>
            <person name="Gribskov M."/>
            <person name="Grimwood J."/>
            <person name="Groover A."/>
            <person name="Gunter L."/>
            <person name="Hamberger B."/>
            <person name="Heinze B."/>
            <person name="Helariutta Y."/>
            <person name="Henrissat B."/>
            <person name="Holligan D."/>
            <person name="Holt R."/>
            <person name="Huang W."/>
            <person name="Islam-Faridi N."/>
            <person name="Jones S."/>
            <person name="Jones-Rhoades M."/>
            <person name="Jorgensen R."/>
            <person name="Joshi C."/>
            <person name="Kangasjarvi J."/>
            <person name="Karlsson J."/>
            <person name="Kelleher C."/>
            <person name="Kirkpatrick R."/>
            <person name="Kirst M."/>
            <person name="Kohler A."/>
            <person name="Kalluri U."/>
            <person name="Larimer F."/>
            <person name="Leebens-Mack J."/>
            <person name="Leple J.C."/>
            <person name="Locascio P."/>
            <person name="Lou Y."/>
            <person name="Lucas S."/>
            <person name="Martin F."/>
            <person name="Montanini B."/>
            <person name="Napoli C."/>
            <person name="Nelson D.R."/>
            <person name="Nelson C."/>
            <person name="Nieminen K."/>
            <person name="Nilsson O."/>
            <person name="Pereda V."/>
            <person name="Peter G."/>
            <person name="Philippe R."/>
            <person name="Pilate G."/>
            <person name="Poliakov A."/>
            <person name="Razumovskaya J."/>
            <person name="Richardson P."/>
            <person name="Rinaldi C."/>
            <person name="Ritland K."/>
            <person name="Rouze P."/>
            <person name="Ryaboy D."/>
            <person name="Schmutz J."/>
            <person name="Schrader J."/>
            <person name="Segerman B."/>
            <person name="Shin H."/>
            <person name="Siddiqui A."/>
            <person name="Sterky F."/>
            <person name="Terry A."/>
            <person name="Tsai C.J."/>
            <person name="Uberbacher E."/>
            <person name="Unneberg P."/>
            <person name="Vahala J."/>
            <person name="Wall K."/>
            <person name="Wessler S."/>
            <person name="Yang G."/>
            <person name="Yin T."/>
            <person name="Douglas C."/>
            <person name="Marra M."/>
            <person name="Sandberg G."/>
            <person name="Van de Peer Y."/>
            <person name="Rokhsar D."/>
        </authorList>
    </citation>
    <scope>NUCLEOTIDE SEQUENCE [LARGE SCALE GENOMIC DNA]</scope>
    <source>
        <strain evidence="11">cv. Nisqually</strain>
        <strain evidence="10">Nisqually-1</strain>
    </source>
</reference>
<dbReference type="PANTHER" id="PTHR36488:SF8">
    <property type="entry name" value="CASP-LIKE PROTEIN 1U1"/>
    <property type="match status" value="1"/>
</dbReference>
<feature type="transmembrane region" description="Helical" evidence="8">
    <location>
        <begin position="96"/>
        <end position="116"/>
    </location>
</feature>
<evidence type="ECO:0000256" key="2">
    <source>
        <dbReference type="ARBA" id="ARBA00007651"/>
    </source>
</evidence>
<organism evidence="10 11">
    <name type="scientific">Populus trichocarpa</name>
    <name type="common">Western balsam poplar</name>
    <name type="synonym">Populus balsamifera subsp. trichocarpa</name>
    <dbReference type="NCBI Taxonomy" id="3694"/>
    <lineage>
        <taxon>Eukaryota</taxon>
        <taxon>Viridiplantae</taxon>
        <taxon>Streptophyta</taxon>
        <taxon>Embryophyta</taxon>
        <taxon>Tracheophyta</taxon>
        <taxon>Spermatophyta</taxon>
        <taxon>Magnoliopsida</taxon>
        <taxon>eudicotyledons</taxon>
        <taxon>Gunneridae</taxon>
        <taxon>Pentapetalae</taxon>
        <taxon>rosids</taxon>
        <taxon>fabids</taxon>
        <taxon>Malpighiales</taxon>
        <taxon>Salicaceae</taxon>
        <taxon>Saliceae</taxon>
        <taxon>Populus</taxon>
    </lineage>
</organism>
<dbReference type="PANTHER" id="PTHR36488">
    <property type="entry name" value="CASP-LIKE PROTEIN 1U1"/>
    <property type="match status" value="1"/>
</dbReference>
<feature type="transmembrane region" description="Helical" evidence="8">
    <location>
        <begin position="20"/>
        <end position="44"/>
    </location>
</feature>
<gene>
    <name evidence="10" type="ORF">POPTR_013G131700</name>
</gene>
<reference evidence="10" key="2">
    <citation type="submission" date="2017-07" db="EMBL/GenBank/DDBJ databases">
        <title>WGS assembly of Populus trichocarpa.</title>
        <authorList>
            <person name="Tuskan G."/>
            <person name="Difazio S."/>
            <person name="Jansson S."/>
            <person name="Bohlmann J."/>
            <person name="Grigoriev I."/>
            <person name="Hellsten U."/>
            <person name="Putnam N."/>
            <person name="Ralph S."/>
            <person name="Rombauts S."/>
            <person name="Salamov A."/>
            <person name="Schein J."/>
            <person name="Sterck L."/>
            <person name="Aerts A."/>
            <person name="Bhalerao R."/>
            <person name="Bhalerao R."/>
            <person name="Blaudez D."/>
            <person name="Boerjan W."/>
            <person name="Brun A."/>
            <person name="Brunner A."/>
            <person name="Busov V."/>
            <person name="Campbell M."/>
            <person name="Carlson J."/>
            <person name="Chalot M."/>
            <person name="Chapman J."/>
            <person name="Chen G."/>
            <person name="Cooper D."/>
            <person name="Coutinho P."/>
            <person name="Couturier J."/>
            <person name="Covert S."/>
            <person name="Cronk Q."/>
            <person name="Cunningham R."/>
            <person name="Davis J."/>
            <person name="Degroeve S."/>
            <person name="Dejardin A."/>
            <person name="Depamphilis C."/>
            <person name="Detter J."/>
            <person name="Dirks B."/>
            <person name="Dubchak I."/>
            <person name="Duplessis S."/>
            <person name="Ehlting J."/>
            <person name="Ellis B."/>
            <person name="Gendler K."/>
            <person name="Goodstein D."/>
            <person name="Gribskov M."/>
            <person name="Grimwood J."/>
            <person name="Groover A."/>
            <person name="Gunter L."/>
            <person name="Hamberger B."/>
            <person name="Heinze B."/>
            <person name="Helariutta Y."/>
            <person name="Henrissat B."/>
            <person name="Holligan D."/>
            <person name="Holt R."/>
            <person name="Huang W."/>
            <person name="Islam-Faridi N."/>
            <person name="Jones S."/>
            <person name="Jones-Rhoades M."/>
            <person name="Jorgensen R."/>
            <person name="Joshi C."/>
            <person name="Kangasjarvi J."/>
            <person name="Karlsson J."/>
            <person name="Kelleher C."/>
            <person name="Kirkpatrick R."/>
            <person name="Kirst M."/>
            <person name="Kohler A."/>
            <person name="Kalluri U."/>
            <person name="Larimer F."/>
            <person name="Leebens-Mack J."/>
            <person name="Leple J."/>
            <person name="Locascio P."/>
            <person name="Lou Y."/>
            <person name="Lucas S."/>
            <person name="Martin F."/>
            <person name="Montanini B."/>
            <person name="Napoli C."/>
            <person name="Nelson D."/>
            <person name="Nelson C."/>
            <person name="Nieminen K."/>
            <person name="Nilsson O."/>
            <person name="Pereda V."/>
            <person name="Peter G."/>
            <person name="Philippe R."/>
            <person name="Pilate G."/>
            <person name="Poliakov A."/>
            <person name="Razumovskaya J."/>
            <person name="Richardson P."/>
            <person name="Rinaldi C."/>
            <person name="Ritland K."/>
            <person name="Rouze P."/>
            <person name="Ryaboy D."/>
            <person name="Schmutz J."/>
            <person name="Schrader J."/>
            <person name="Segerman B."/>
            <person name="Shin H."/>
            <person name="Siddiqui A."/>
            <person name="Sterky F."/>
            <person name="Terry A."/>
            <person name="Tsai C."/>
            <person name="Uberbacher E."/>
            <person name="Unneberg P."/>
            <person name="Vahala J."/>
            <person name="Wall K."/>
            <person name="Wessler S."/>
            <person name="Yang G."/>
            <person name="Yin T."/>
            <person name="Douglas C."/>
            <person name="Marra M."/>
            <person name="Sandberg G."/>
            <person name="Van De Peer Y."/>
            <person name="Rokhsar D."/>
        </authorList>
    </citation>
    <scope>NUCLEOTIDE SEQUENCE</scope>
    <source>
        <strain evidence="10">Nisqually-1</strain>
    </source>
</reference>
<dbReference type="InterPro" id="IPR044173">
    <property type="entry name" value="CASPL"/>
</dbReference>
<dbReference type="InterPro" id="IPR006459">
    <property type="entry name" value="CASP/CASPL"/>
</dbReference>
<evidence type="ECO:0000256" key="5">
    <source>
        <dbReference type="ARBA" id="ARBA00022692"/>
    </source>
</evidence>
<comment type="subcellular location">
    <subcellularLocation>
        <location evidence="1 8">Cell membrane</location>
        <topology evidence="1 8">Multi-pass membrane protein</topology>
    </subcellularLocation>
</comment>
<keyword evidence="7 8" id="KW-0472">Membrane</keyword>
<comment type="similarity">
    <text evidence="2 8">Belongs to the Casparian strip membrane proteins (CASP) family.</text>
</comment>
<keyword evidence="11" id="KW-1185">Reference proteome</keyword>
<dbReference type="InterPro" id="IPR006702">
    <property type="entry name" value="CASP_dom"/>
</dbReference>
<evidence type="ECO:0000256" key="1">
    <source>
        <dbReference type="ARBA" id="ARBA00004651"/>
    </source>
</evidence>
<name>A0A3N7HMP4_POPTR</name>
<dbReference type="Pfam" id="PF04535">
    <property type="entry name" value="CASP_dom"/>
    <property type="match status" value="1"/>
</dbReference>
<comment type="caution">
    <text evidence="8">Lacks conserved residue(s) required for the propagation of feature annotation.</text>
</comment>
<dbReference type="GO" id="GO:0005886">
    <property type="term" value="C:plasma membrane"/>
    <property type="evidence" value="ECO:0007669"/>
    <property type="project" value="UniProtKB-SubCell"/>
</dbReference>
<dbReference type="EMBL" id="CM009302">
    <property type="protein sequence ID" value="RQO99364.1"/>
    <property type="molecule type" value="Genomic_DNA"/>
</dbReference>
<evidence type="ECO:0000259" key="9">
    <source>
        <dbReference type="Pfam" id="PF04535"/>
    </source>
</evidence>
<feature type="domain" description="Casparian strip membrane protein" evidence="9">
    <location>
        <begin position="50"/>
        <end position="187"/>
    </location>
</feature>
<proteinExistence type="inferred from homology"/>
<evidence type="ECO:0000313" key="11">
    <source>
        <dbReference type="Proteomes" id="UP000006729"/>
    </source>
</evidence>
<evidence type="ECO:0000256" key="6">
    <source>
        <dbReference type="ARBA" id="ARBA00022989"/>
    </source>
</evidence>
<dbReference type="AlphaFoldDB" id="A0A3N7HMP4"/>
<evidence type="ECO:0000256" key="4">
    <source>
        <dbReference type="ARBA" id="ARBA00022475"/>
    </source>
</evidence>
<comment type="subunit">
    <text evidence="3 8">Homodimer and heterodimers.</text>
</comment>
<dbReference type="EMBL" id="CM009302">
    <property type="protein sequence ID" value="RQO99363.1"/>
    <property type="molecule type" value="Genomic_DNA"/>
</dbReference>
<evidence type="ECO:0000256" key="3">
    <source>
        <dbReference type="ARBA" id="ARBA00011489"/>
    </source>
</evidence>
<evidence type="ECO:0000256" key="8">
    <source>
        <dbReference type="RuleBase" id="RU361233"/>
    </source>
</evidence>
<keyword evidence="5 8" id="KW-0812">Transmembrane</keyword>
<keyword evidence="4 8" id="KW-1003">Cell membrane</keyword>